<dbReference type="Pfam" id="PF08541">
    <property type="entry name" value="ACP_syn_III_C"/>
    <property type="match status" value="1"/>
</dbReference>
<keyword evidence="9" id="KW-0511">Multifunctional enzyme</keyword>
<accession>A0A516R133</accession>
<feature type="active site" evidence="9">
    <location>
        <position position="309"/>
    </location>
</feature>
<comment type="pathway">
    <text evidence="9">Lipid metabolism; fatty acid biosynthesis.</text>
</comment>
<dbReference type="GO" id="GO:0004315">
    <property type="term" value="F:3-oxoacyl-[acyl-carrier-protein] synthase activity"/>
    <property type="evidence" value="ECO:0007669"/>
    <property type="project" value="InterPro"/>
</dbReference>
<dbReference type="Gene3D" id="3.40.47.10">
    <property type="match status" value="1"/>
</dbReference>
<keyword evidence="7 9" id="KW-0275">Fatty acid biosynthesis</keyword>
<evidence type="ECO:0000256" key="2">
    <source>
        <dbReference type="ARBA" id="ARBA00022490"/>
    </source>
</evidence>
<feature type="domain" description="Beta-ketoacyl-[acyl-carrier-protein] synthase III C-terminal" evidence="11">
    <location>
        <begin position="263"/>
        <end position="352"/>
    </location>
</feature>
<dbReference type="GO" id="GO:0044550">
    <property type="term" value="P:secondary metabolite biosynthetic process"/>
    <property type="evidence" value="ECO:0007669"/>
    <property type="project" value="TreeGrafter"/>
</dbReference>
<feature type="compositionally biased region" description="Low complexity" evidence="10">
    <location>
        <begin position="13"/>
        <end position="26"/>
    </location>
</feature>
<evidence type="ECO:0000256" key="10">
    <source>
        <dbReference type="SAM" id="MobiDB-lite"/>
    </source>
</evidence>
<dbReference type="NCBIfam" id="TIGR00747">
    <property type="entry name" value="fabH"/>
    <property type="match status" value="1"/>
</dbReference>
<organism evidence="13 14">
    <name type="scientific">Streptomyces spectabilis</name>
    <dbReference type="NCBI Taxonomy" id="68270"/>
    <lineage>
        <taxon>Bacteria</taxon>
        <taxon>Bacillati</taxon>
        <taxon>Actinomycetota</taxon>
        <taxon>Actinomycetes</taxon>
        <taxon>Kitasatosporales</taxon>
        <taxon>Streptomycetaceae</taxon>
        <taxon>Streptomyces</taxon>
    </lineage>
</organism>
<comment type="subunit">
    <text evidence="9">Homodimer.</text>
</comment>
<dbReference type="InterPro" id="IPR013747">
    <property type="entry name" value="ACP_syn_III_C"/>
</dbReference>
<dbReference type="PANTHER" id="PTHR34069:SF2">
    <property type="entry name" value="BETA-KETOACYL-[ACYL-CARRIER-PROTEIN] SYNTHASE III"/>
    <property type="match status" value="1"/>
</dbReference>
<dbReference type="PANTHER" id="PTHR34069">
    <property type="entry name" value="3-OXOACYL-[ACYL-CARRIER-PROTEIN] SYNTHASE 3"/>
    <property type="match status" value="1"/>
</dbReference>
<feature type="region of interest" description="Disordered" evidence="10">
    <location>
        <begin position="1"/>
        <end position="26"/>
    </location>
</feature>
<dbReference type="InterPro" id="IPR004655">
    <property type="entry name" value="FabH"/>
</dbReference>
<evidence type="ECO:0000256" key="3">
    <source>
        <dbReference type="ARBA" id="ARBA00022516"/>
    </source>
</evidence>
<dbReference type="UniPathway" id="UPA00094"/>
<comment type="function">
    <text evidence="9">Catalyzes the condensation reaction of fatty acid synthesis by the addition to an acyl acceptor of two carbons from malonyl-ACP. Catalyzes the first condensation reaction which initiates fatty acid synthesis and may therefore play a role in governing the total rate of fatty acid production. Possesses both acetoacetyl-ACP synthase and acetyl transacylase activities. Its substrate specificity determines the biosynthesis of branched-chain and/or straight-chain of fatty acids.</text>
</comment>
<dbReference type="EMBL" id="CP040916">
    <property type="protein sequence ID" value="QDQ09366.1"/>
    <property type="molecule type" value="Genomic_DNA"/>
</dbReference>
<evidence type="ECO:0000256" key="4">
    <source>
        <dbReference type="ARBA" id="ARBA00022679"/>
    </source>
</evidence>
<dbReference type="InterPro" id="IPR013751">
    <property type="entry name" value="ACP_syn_III_N"/>
</dbReference>
<evidence type="ECO:0000259" key="11">
    <source>
        <dbReference type="Pfam" id="PF08541"/>
    </source>
</evidence>
<protein>
    <recommendedName>
        <fullName evidence="9">Beta-ketoacyl-[acyl-carrier-protein] synthase III</fullName>
        <shortName evidence="9">Beta-ketoacyl-ACP synthase III</shortName>
        <shortName evidence="9">KAS III</shortName>
        <ecNumber evidence="9">2.3.1.180</ecNumber>
    </recommendedName>
    <alternativeName>
        <fullName evidence="9">3-oxoacyl-[acyl-carrier-protein] synthase 3</fullName>
    </alternativeName>
    <alternativeName>
        <fullName evidence="9">3-oxoacyl-[acyl-carrier-protein] synthase III</fullName>
    </alternativeName>
</protein>
<feature type="active site" evidence="9">
    <location>
        <position position="279"/>
    </location>
</feature>
<dbReference type="EC" id="2.3.1.180" evidence="9"/>
<evidence type="ECO:0000313" key="13">
    <source>
        <dbReference type="EMBL" id="QDQ09366.1"/>
    </source>
</evidence>
<sequence>MKPPTPSRLPHRSSAPSPGSASSGGSPAAAVVCGIGAWVPPRVVTNEELARRLDTSDDWIRTRTGIRRRHVVAPGVSTGELALQAGRRALRSAGGAPVGAVVLATTTPDRPCPATAPEVASRLGLGPVPAFDVAAVCTGFVYALATGSGLIAAGLARRVLVIGADAFSTIVDPHDRTTTAIFGDGAGAVVLRSGAPAEPGALGPFDLGSDGGLADLITVEAGGSRQRSTGRAAPPSDHYFRMDGRSVFRQAVLRMTESAQRVLDRAGLRIDEVDRFVGHQANARLLDAVADRLGLLPEHVVRHIDRVGNTAAASVPLALADAAHRGVVQPGHRVLLTAFGGGLTWGSAVLRWPDCRPVL</sequence>
<evidence type="ECO:0000313" key="14">
    <source>
        <dbReference type="Proteomes" id="UP000316806"/>
    </source>
</evidence>
<feature type="domain" description="Beta-ketoacyl-[acyl-carrier-protein] synthase III N-terminal" evidence="12">
    <location>
        <begin position="131"/>
        <end position="211"/>
    </location>
</feature>
<feature type="active site" evidence="9">
    <location>
        <position position="137"/>
    </location>
</feature>
<dbReference type="GO" id="GO:0005737">
    <property type="term" value="C:cytoplasm"/>
    <property type="evidence" value="ECO:0007669"/>
    <property type="project" value="UniProtKB-SubCell"/>
</dbReference>
<dbReference type="SUPFAM" id="SSF53901">
    <property type="entry name" value="Thiolase-like"/>
    <property type="match status" value="1"/>
</dbReference>
<dbReference type="GO" id="GO:0006633">
    <property type="term" value="P:fatty acid biosynthetic process"/>
    <property type="evidence" value="ECO:0007669"/>
    <property type="project" value="UniProtKB-UniRule"/>
</dbReference>
<keyword evidence="3 9" id="KW-0444">Lipid biosynthesis</keyword>
<dbReference type="Pfam" id="PF08545">
    <property type="entry name" value="ACP_syn_III"/>
    <property type="match status" value="1"/>
</dbReference>
<evidence type="ECO:0000256" key="6">
    <source>
        <dbReference type="ARBA" id="ARBA00023098"/>
    </source>
</evidence>
<dbReference type="NCBIfam" id="NF006829">
    <property type="entry name" value="PRK09352.1"/>
    <property type="match status" value="1"/>
</dbReference>
<dbReference type="CDD" id="cd00830">
    <property type="entry name" value="KAS_III"/>
    <property type="match status" value="1"/>
</dbReference>
<reference evidence="13 14" key="1">
    <citation type="journal article" date="2019" name="J. Ind. Microbiol. Biotechnol.">
        <title>The complete genomic sequence of Streptomyces spectabilis NRRL-2792 and identification of secondary metabolite biosynthetic gene clusters.</title>
        <authorList>
            <person name="Sinha A."/>
            <person name="Phillips-Salemka S."/>
            <person name="Niraula T.A."/>
            <person name="Short K.A."/>
            <person name="Niraula N.P."/>
        </authorList>
    </citation>
    <scope>NUCLEOTIDE SEQUENCE [LARGE SCALE GENOMIC DNA]</scope>
    <source>
        <strain evidence="13 14">NRRL 2792</strain>
    </source>
</reference>
<evidence type="ECO:0000256" key="8">
    <source>
        <dbReference type="ARBA" id="ARBA00023315"/>
    </source>
</evidence>
<dbReference type="RefSeq" id="WP_144000944.1">
    <property type="nucleotide sequence ID" value="NZ_CP040916.1"/>
</dbReference>
<dbReference type="Proteomes" id="UP000316806">
    <property type="component" value="Chromosome"/>
</dbReference>
<name>A0A516R133_STRST</name>
<proteinExistence type="inferred from homology"/>
<dbReference type="HAMAP" id="MF_01815">
    <property type="entry name" value="FabH"/>
    <property type="match status" value="1"/>
</dbReference>
<feature type="region of interest" description="ACP-binding" evidence="9">
    <location>
        <begin position="280"/>
        <end position="284"/>
    </location>
</feature>
<comment type="similarity">
    <text evidence="1 9">Belongs to the thiolase-like superfamily. FabH family.</text>
</comment>
<evidence type="ECO:0000256" key="1">
    <source>
        <dbReference type="ARBA" id="ARBA00008642"/>
    </source>
</evidence>
<keyword evidence="5 9" id="KW-0276">Fatty acid metabolism</keyword>
<comment type="subcellular location">
    <subcellularLocation>
        <location evidence="9">Cytoplasm</location>
    </subcellularLocation>
</comment>
<dbReference type="AlphaFoldDB" id="A0A516R133"/>
<comment type="catalytic activity">
    <reaction evidence="9">
        <text>malonyl-[ACP] + acetyl-CoA + H(+) = 3-oxobutanoyl-[ACP] + CO2 + CoA</text>
        <dbReference type="Rhea" id="RHEA:12080"/>
        <dbReference type="Rhea" id="RHEA-COMP:9623"/>
        <dbReference type="Rhea" id="RHEA-COMP:9625"/>
        <dbReference type="ChEBI" id="CHEBI:15378"/>
        <dbReference type="ChEBI" id="CHEBI:16526"/>
        <dbReference type="ChEBI" id="CHEBI:57287"/>
        <dbReference type="ChEBI" id="CHEBI:57288"/>
        <dbReference type="ChEBI" id="CHEBI:78449"/>
        <dbReference type="ChEBI" id="CHEBI:78450"/>
        <dbReference type="EC" id="2.3.1.180"/>
    </reaction>
</comment>
<keyword evidence="2 9" id="KW-0963">Cytoplasm</keyword>
<keyword evidence="6 9" id="KW-0443">Lipid metabolism</keyword>
<gene>
    <name evidence="9" type="primary">fabH</name>
    <name evidence="13" type="ORF">FH965_01290</name>
</gene>
<dbReference type="InterPro" id="IPR016039">
    <property type="entry name" value="Thiolase-like"/>
</dbReference>
<comment type="domain">
    <text evidence="9">The last Arg residue of the ACP-binding site is essential for the weak association between ACP/AcpP and FabH.</text>
</comment>
<keyword evidence="8 9" id="KW-0012">Acyltransferase</keyword>
<evidence type="ECO:0000256" key="5">
    <source>
        <dbReference type="ARBA" id="ARBA00022832"/>
    </source>
</evidence>
<evidence type="ECO:0000256" key="7">
    <source>
        <dbReference type="ARBA" id="ARBA00023160"/>
    </source>
</evidence>
<evidence type="ECO:0000259" key="12">
    <source>
        <dbReference type="Pfam" id="PF08545"/>
    </source>
</evidence>
<dbReference type="GO" id="GO:0033818">
    <property type="term" value="F:beta-ketoacyl-acyl-carrier-protein synthase III activity"/>
    <property type="evidence" value="ECO:0007669"/>
    <property type="project" value="UniProtKB-UniRule"/>
</dbReference>
<keyword evidence="4 9" id="KW-0808">Transferase</keyword>
<evidence type="ECO:0000256" key="9">
    <source>
        <dbReference type="HAMAP-Rule" id="MF_01815"/>
    </source>
</evidence>